<keyword evidence="2 9" id="KW-0031">Aminopeptidase</keyword>
<feature type="binding site" evidence="8">
    <location>
        <position position="213"/>
    </location>
    <ligand>
        <name>Zn(2+)</name>
        <dbReference type="ChEBI" id="CHEBI:29105"/>
        <label>2</label>
    </ligand>
</feature>
<feature type="binding site" evidence="8">
    <location>
        <position position="235"/>
    </location>
    <ligand>
        <name>Zn(2+)</name>
        <dbReference type="ChEBI" id="CHEBI:29105"/>
        <label>1</label>
    </ligand>
</feature>
<feature type="binding site" evidence="8">
    <location>
        <position position="66"/>
    </location>
    <ligand>
        <name>Zn(2+)</name>
        <dbReference type="ChEBI" id="CHEBI:29105"/>
        <label>1</label>
    </ligand>
</feature>
<dbReference type="Proteomes" id="UP000198892">
    <property type="component" value="Unassembled WGS sequence"/>
</dbReference>
<keyword evidence="5" id="KW-0378">Hydrolase</keyword>
<dbReference type="CDD" id="cd05656">
    <property type="entry name" value="M42_Frv"/>
    <property type="match status" value="1"/>
</dbReference>
<evidence type="ECO:0000313" key="9">
    <source>
        <dbReference type="EMBL" id="SFP54075.1"/>
    </source>
</evidence>
<dbReference type="GO" id="GO:0006508">
    <property type="term" value="P:proteolysis"/>
    <property type="evidence" value="ECO:0007669"/>
    <property type="project" value="UniProtKB-KW"/>
</dbReference>
<proteinExistence type="inferred from homology"/>
<evidence type="ECO:0000256" key="1">
    <source>
        <dbReference type="ARBA" id="ARBA00006272"/>
    </source>
</evidence>
<dbReference type="Pfam" id="PF05343">
    <property type="entry name" value="Peptidase_M42"/>
    <property type="match status" value="1"/>
</dbReference>
<comment type="cofactor">
    <cofactor evidence="8">
        <name>a divalent metal cation</name>
        <dbReference type="ChEBI" id="CHEBI:60240"/>
    </cofactor>
    <text evidence="8">Binds 2 divalent metal cations per subunit.</text>
</comment>
<comment type="similarity">
    <text evidence="1 6">Belongs to the peptidase M42 family.</text>
</comment>
<dbReference type="PIRSF" id="PIRSF001123">
    <property type="entry name" value="PepA_GA"/>
    <property type="match status" value="1"/>
</dbReference>
<feature type="binding site" evidence="8">
    <location>
        <position position="320"/>
    </location>
    <ligand>
        <name>Zn(2+)</name>
        <dbReference type="ChEBI" id="CHEBI:29105"/>
        <label>2</label>
    </ligand>
</feature>
<keyword evidence="4 8" id="KW-0479">Metal-binding</keyword>
<sequence>MNEETKQMFQTLTELPGAPGFEKPVRDYMKKELQPLSDEVVQDKLGSIFGKKTGDAGGPKVMAAGHMDEVGFMVTNIDKKGMIQFEPLGGWWSQVLLAQRVEVMTDKGAVPGVVGSIPPHLLEESQRQKPMPMKKMYIDIGADDKEDAENIGVKPGQPILPAGAFTPMANKKKILAKAWDNRYGAGLSIELMKELQHTDHPNIVYSGATVQEEVGLRGAATASRMIQPDVFYAMDASPANDAAGGNDAFGHLGKGALLRIFDQTMITHRGMRDFVLDTAESNDIPYQYFVSQGGTDAGRVHTSNEGVPSAVVGVCSRYIHTSGSILHVDDYAAAKELLVKLVQMTDNSALDAIRKGV</sequence>
<feature type="binding site" evidence="8">
    <location>
        <position position="180"/>
    </location>
    <ligand>
        <name>Zn(2+)</name>
        <dbReference type="ChEBI" id="CHEBI:29105"/>
        <label>2</label>
    </ligand>
</feature>
<dbReference type="InterPro" id="IPR008007">
    <property type="entry name" value="Peptidase_M42"/>
</dbReference>
<organism evidence="9 10">
    <name type="scientific">Salibacterium halotolerans</name>
    <dbReference type="NCBI Taxonomy" id="1884432"/>
    <lineage>
        <taxon>Bacteria</taxon>
        <taxon>Bacillati</taxon>
        <taxon>Bacillota</taxon>
        <taxon>Bacilli</taxon>
        <taxon>Bacillales</taxon>
        <taxon>Bacillaceae</taxon>
    </lineage>
</organism>
<evidence type="ECO:0000256" key="3">
    <source>
        <dbReference type="ARBA" id="ARBA00022670"/>
    </source>
</evidence>
<name>A0A1I5R6J9_9BACI</name>
<dbReference type="SUPFAM" id="SSF101821">
    <property type="entry name" value="Aminopeptidase/glucanase lid domain"/>
    <property type="match status" value="1"/>
</dbReference>
<gene>
    <name evidence="9" type="ORF">SAMN05518683_106173</name>
</gene>
<evidence type="ECO:0000256" key="8">
    <source>
        <dbReference type="PIRSR" id="PIRSR001123-2"/>
    </source>
</evidence>
<evidence type="ECO:0000256" key="2">
    <source>
        <dbReference type="ARBA" id="ARBA00022438"/>
    </source>
</evidence>
<dbReference type="GO" id="GO:0046872">
    <property type="term" value="F:metal ion binding"/>
    <property type="evidence" value="ECO:0007669"/>
    <property type="project" value="UniProtKB-UniRule"/>
</dbReference>
<feature type="active site" description="Proton acceptor" evidence="7">
    <location>
        <position position="212"/>
    </location>
</feature>
<dbReference type="RefSeq" id="WP_093336409.1">
    <property type="nucleotide sequence ID" value="NZ_FOXD01000006.1"/>
</dbReference>
<feature type="binding site" evidence="8">
    <location>
        <position position="180"/>
    </location>
    <ligand>
        <name>Zn(2+)</name>
        <dbReference type="ChEBI" id="CHEBI:29105"/>
        <label>1</label>
    </ligand>
</feature>
<evidence type="ECO:0000313" key="10">
    <source>
        <dbReference type="Proteomes" id="UP000198892"/>
    </source>
</evidence>
<accession>A0A1I5R6J9</accession>
<protein>
    <submittedName>
        <fullName evidence="9">Putative aminopeptidase FrvX</fullName>
    </submittedName>
</protein>
<reference evidence="10" key="1">
    <citation type="submission" date="2016-10" db="EMBL/GenBank/DDBJ databases">
        <authorList>
            <person name="Varghese N."/>
            <person name="Submissions S."/>
        </authorList>
    </citation>
    <scope>NUCLEOTIDE SEQUENCE [LARGE SCALE GENOMIC DNA]</scope>
    <source>
        <strain evidence="10">S7</strain>
    </source>
</reference>
<evidence type="ECO:0000256" key="7">
    <source>
        <dbReference type="PIRSR" id="PIRSR001123-1"/>
    </source>
</evidence>
<dbReference type="OrthoDB" id="9772053at2"/>
<dbReference type="Gene3D" id="3.40.630.10">
    <property type="entry name" value="Zn peptidases"/>
    <property type="match status" value="1"/>
</dbReference>
<dbReference type="AlphaFoldDB" id="A0A1I5R6J9"/>
<keyword evidence="10" id="KW-1185">Reference proteome</keyword>
<dbReference type="InterPro" id="IPR023367">
    <property type="entry name" value="Peptidase_M42_dom2"/>
</dbReference>
<dbReference type="PANTHER" id="PTHR32481:SF0">
    <property type="entry name" value="AMINOPEPTIDASE YPDE-RELATED"/>
    <property type="match status" value="1"/>
</dbReference>
<dbReference type="Gene3D" id="2.40.30.40">
    <property type="entry name" value="Peptidase M42, domain 2"/>
    <property type="match status" value="1"/>
</dbReference>
<dbReference type="PANTHER" id="PTHR32481">
    <property type="entry name" value="AMINOPEPTIDASE"/>
    <property type="match status" value="1"/>
</dbReference>
<evidence type="ECO:0000256" key="6">
    <source>
        <dbReference type="PIRNR" id="PIRNR001123"/>
    </source>
</evidence>
<dbReference type="STRING" id="1884432.SAMN05518683_106173"/>
<dbReference type="EMBL" id="FOXD01000006">
    <property type="protein sequence ID" value="SFP54075.1"/>
    <property type="molecule type" value="Genomic_DNA"/>
</dbReference>
<keyword evidence="3" id="KW-0645">Protease</keyword>
<dbReference type="InterPro" id="IPR051464">
    <property type="entry name" value="Peptidase_M42_aminopept"/>
</dbReference>
<dbReference type="SUPFAM" id="SSF53187">
    <property type="entry name" value="Zn-dependent exopeptidases"/>
    <property type="match status" value="1"/>
</dbReference>
<dbReference type="GO" id="GO:0004177">
    <property type="term" value="F:aminopeptidase activity"/>
    <property type="evidence" value="ECO:0007669"/>
    <property type="project" value="UniProtKB-UniRule"/>
</dbReference>
<evidence type="ECO:0000256" key="5">
    <source>
        <dbReference type="ARBA" id="ARBA00022801"/>
    </source>
</evidence>
<evidence type="ECO:0000256" key="4">
    <source>
        <dbReference type="ARBA" id="ARBA00022723"/>
    </source>
</evidence>